<protein>
    <recommendedName>
        <fullName evidence="1">DUF4283 domain-containing protein</fullName>
    </recommendedName>
</protein>
<keyword evidence="3" id="KW-1185">Reference proteome</keyword>
<dbReference type="PANTHER" id="PTHR31286:SF99">
    <property type="entry name" value="DUF4283 DOMAIN-CONTAINING PROTEIN"/>
    <property type="match status" value="1"/>
</dbReference>
<dbReference type="InterPro" id="IPR025558">
    <property type="entry name" value="DUF4283"/>
</dbReference>
<dbReference type="PANTHER" id="PTHR31286">
    <property type="entry name" value="GLYCINE-RICH CELL WALL STRUCTURAL PROTEIN 1.8-LIKE"/>
    <property type="match status" value="1"/>
</dbReference>
<dbReference type="AlphaFoldDB" id="A0AAV2CEM8"/>
<name>A0AAV2CEM8_9ROSI</name>
<proteinExistence type="predicted"/>
<evidence type="ECO:0000313" key="2">
    <source>
        <dbReference type="EMBL" id="CAL1354323.1"/>
    </source>
</evidence>
<organism evidence="2 3">
    <name type="scientific">Linum trigynum</name>
    <dbReference type="NCBI Taxonomy" id="586398"/>
    <lineage>
        <taxon>Eukaryota</taxon>
        <taxon>Viridiplantae</taxon>
        <taxon>Streptophyta</taxon>
        <taxon>Embryophyta</taxon>
        <taxon>Tracheophyta</taxon>
        <taxon>Spermatophyta</taxon>
        <taxon>Magnoliopsida</taxon>
        <taxon>eudicotyledons</taxon>
        <taxon>Gunneridae</taxon>
        <taxon>Pentapetalae</taxon>
        <taxon>rosids</taxon>
        <taxon>fabids</taxon>
        <taxon>Malpighiales</taxon>
        <taxon>Linaceae</taxon>
        <taxon>Linum</taxon>
    </lineage>
</organism>
<dbReference type="EMBL" id="OZ034813">
    <property type="protein sequence ID" value="CAL1354323.1"/>
    <property type="molecule type" value="Genomic_DNA"/>
</dbReference>
<feature type="domain" description="DUF4283" evidence="1">
    <location>
        <begin position="23"/>
        <end position="98"/>
    </location>
</feature>
<reference evidence="2 3" key="1">
    <citation type="submission" date="2024-04" db="EMBL/GenBank/DDBJ databases">
        <authorList>
            <person name="Fracassetti M."/>
        </authorList>
    </citation>
    <scope>NUCLEOTIDE SEQUENCE [LARGE SCALE GENOMIC DNA]</scope>
</reference>
<sequence length="234" mass="26872">MPYYSIQSNGEATLETTITICAFVKVLGQTYPFPVISRRLESLREKCGILKISSLSLGYYVVKFTSEFDYEQATAGGPWMLGNHYITVRPWQKNFDPKDAEVTTTMVWARMPGLPIEFINRECCKIASRIGKPIRVDRVTQTSERGRFARVGVEVNLKKPLLSNYNIEGKTYYVEFEGPHLICSECRRYGRVKKGFMSTNPPKRQPTPPMEYDKKVQEVGEPTYGNGWWQNLET</sequence>
<dbReference type="Pfam" id="PF14111">
    <property type="entry name" value="DUF4283"/>
    <property type="match status" value="1"/>
</dbReference>
<dbReference type="Proteomes" id="UP001497516">
    <property type="component" value="Chromosome 1"/>
</dbReference>
<dbReference type="InterPro" id="IPR040256">
    <property type="entry name" value="At4g02000-like"/>
</dbReference>
<accession>A0AAV2CEM8</accession>
<evidence type="ECO:0000313" key="3">
    <source>
        <dbReference type="Proteomes" id="UP001497516"/>
    </source>
</evidence>
<gene>
    <name evidence="2" type="ORF">LTRI10_LOCUS2146</name>
</gene>
<evidence type="ECO:0000259" key="1">
    <source>
        <dbReference type="Pfam" id="PF14111"/>
    </source>
</evidence>